<reference evidence="2" key="1">
    <citation type="submission" date="2022-01" db="EMBL/GenBank/DDBJ databases">
        <authorList>
            <person name="Braso-Vives M."/>
        </authorList>
    </citation>
    <scope>NUCLEOTIDE SEQUENCE</scope>
</reference>
<protein>
    <submittedName>
        <fullName evidence="2">Hypp9135 protein</fullName>
    </submittedName>
</protein>
<evidence type="ECO:0000313" key="3">
    <source>
        <dbReference type="Proteomes" id="UP000838412"/>
    </source>
</evidence>
<sequence length="66" mass="6754">MTANLCRLATPSRPGVVTVRERYGVRYNLSIAAGDPTSGLSQHSKLASSVGGNSGNGGHVETPETA</sequence>
<gene>
    <name evidence="2" type="primary">Hypp9135</name>
    <name evidence="2" type="ORF">BLAG_LOCUS12028</name>
</gene>
<evidence type="ECO:0000313" key="2">
    <source>
        <dbReference type="EMBL" id="CAH1251720.1"/>
    </source>
</evidence>
<dbReference type="EMBL" id="OV696704">
    <property type="protein sequence ID" value="CAH1251720.1"/>
    <property type="molecule type" value="Genomic_DNA"/>
</dbReference>
<evidence type="ECO:0000256" key="1">
    <source>
        <dbReference type="SAM" id="MobiDB-lite"/>
    </source>
</evidence>
<feature type="region of interest" description="Disordered" evidence="1">
    <location>
        <begin position="34"/>
        <end position="66"/>
    </location>
</feature>
<dbReference type="Proteomes" id="UP000838412">
    <property type="component" value="Chromosome 19"/>
</dbReference>
<name>A0A8J9ZBY9_BRALA</name>
<keyword evidence="3" id="KW-1185">Reference proteome</keyword>
<feature type="compositionally biased region" description="Polar residues" evidence="1">
    <location>
        <begin position="38"/>
        <end position="47"/>
    </location>
</feature>
<proteinExistence type="predicted"/>
<organism evidence="2 3">
    <name type="scientific">Branchiostoma lanceolatum</name>
    <name type="common">Common lancelet</name>
    <name type="synonym">Amphioxus lanceolatum</name>
    <dbReference type="NCBI Taxonomy" id="7740"/>
    <lineage>
        <taxon>Eukaryota</taxon>
        <taxon>Metazoa</taxon>
        <taxon>Chordata</taxon>
        <taxon>Cephalochordata</taxon>
        <taxon>Leptocardii</taxon>
        <taxon>Amphioxiformes</taxon>
        <taxon>Branchiostomatidae</taxon>
        <taxon>Branchiostoma</taxon>
    </lineage>
</organism>
<dbReference type="AlphaFoldDB" id="A0A8J9ZBY9"/>
<accession>A0A8J9ZBY9</accession>